<evidence type="ECO:0000313" key="3">
    <source>
        <dbReference type="Proteomes" id="UP000499080"/>
    </source>
</evidence>
<sequence>MRPQWHRVAGSKPHSIGDPPCMGPVARQIISSDQKSFRWCGAEVLRRGRVPALVSSSSSERGSKFRGPILNSPCVASKTGR</sequence>
<evidence type="ECO:0000256" key="1">
    <source>
        <dbReference type="SAM" id="MobiDB-lite"/>
    </source>
</evidence>
<evidence type="ECO:0000313" key="2">
    <source>
        <dbReference type="EMBL" id="GBM45115.1"/>
    </source>
</evidence>
<dbReference type="EMBL" id="BGPR01001089">
    <property type="protein sequence ID" value="GBM45115.1"/>
    <property type="molecule type" value="Genomic_DNA"/>
</dbReference>
<name>A0A4Y2FXF9_ARAVE</name>
<keyword evidence="3" id="KW-1185">Reference proteome</keyword>
<accession>A0A4Y2FXF9</accession>
<organism evidence="2 3">
    <name type="scientific">Araneus ventricosus</name>
    <name type="common">Orbweaver spider</name>
    <name type="synonym">Epeira ventricosa</name>
    <dbReference type="NCBI Taxonomy" id="182803"/>
    <lineage>
        <taxon>Eukaryota</taxon>
        <taxon>Metazoa</taxon>
        <taxon>Ecdysozoa</taxon>
        <taxon>Arthropoda</taxon>
        <taxon>Chelicerata</taxon>
        <taxon>Arachnida</taxon>
        <taxon>Araneae</taxon>
        <taxon>Araneomorphae</taxon>
        <taxon>Entelegynae</taxon>
        <taxon>Araneoidea</taxon>
        <taxon>Araneidae</taxon>
        <taxon>Araneus</taxon>
    </lineage>
</organism>
<dbReference type="Proteomes" id="UP000499080">
    <property type="component" value="Unassembled WGS sequence"/>
</dbReference>
<comment type="caution">
    <text evidence="2">The sequence shown here is derived from an EMBL/GenBank/DDBJ whole genome shotgun (WGS) entry which is preliminary data.</text>
</comment>
<feature type="region of interest" description="Disordered" evidence="1">
    <location>
        <begin position="52"/>
        <end position="81"/>
    </location>
</feature>
<proteinExistence type="predicted"/>
<dbReference type="AlphaFoldDB" id="A0A4Y2FXF9"/>
<protein>
    <submittedName>
        <fullName evidence="2">Uncharacterized protein</fullName>
    </submittedName>
</protein>
<reference evidence="2 3" key="1">
    <citation type="journal article" date="2019" name="Sci. Rep.">
        <title>Orb-weaving spider Araneus ventricosus genome elucidates the spidroin gene catalogue.</title>
        <authorList>
            <person name="Kono N."/>
            <person name="Nakamura H."/>
            <person name="Ohtoshi R."/>
            <person name="Moran D.A.P."/>
            <person name="Shinohara A."/>
            <person name="Yoshida Y."/>
            <person name="Fujiwara M."/>
            <person name="Mori M."/>
            <person name="Tomita M."/>
            <person name="Arakawa K."/>
        </authorList>
    </citation>
    <scope>NUCLEOTIDE SEQUENCE [LARGE SCALE GENOMIC DNA]</scope>
</reference>
<feature type="region of interest" description="Disordered" evidence="1">
    <location>
        <begin position="1"/>
        <end position="23"/>
    </location>
</feature>
<gene>
    <name evidence="2" type="ORF">AVEN_251841_1</name>
</gene>